<reference evidence="8 9" key="1">
    <citation type="submission" date="2020-11" db="EMBL/GenBank/DDBJ databases">
        <title>Kefir isolates.</title>
        <authorList>
            <person name="Marcisauskas S."/>
            <person name="Kim Y."/>
            <person name="Blasche S."/>
        </authorList>
    </citation>
    <scope>NUCLEOTIDE SEQUENCE [LARGE SCALE GENOMIC DNA]</scope>
    <source>
        <strain evidence="8 9">KR</strain>
    </source>
</reference>
<keyword evidence="6" id="KW-0472">Membrane</keyword>
<protein>
    <recommendedName>
        <fullName evidence="10">Derlin</fullName>
    </recommendedName>
</protein>
<dbReference type="SUPFAM" id="SSF144091">
    <property type="entry name" value="Rhomboid-like"/>
    <property type="match status" value="1"/>
</dbReference>
<name>A0A9P6W1L7_RHOMI</name>
<evidence type="ECO:0000256" key="1">
    <source>
        <dbReference type="ARBA" id="ARBA00004477"/>
    </source>
</evidence>
<keyword evidence="4" id="KW-0256">Endoplasmic reticulum</keyword>
<comment type="caution">
    <text evidence="8">The sequence shown here is derived from an EMBL/GenBank/DDBJ whole genome shotgun (WGS) entry which is preliminary data.</text>
</comment>
<evidence type="ECO:0000256" key="2">
    <source>
        <dbReference type="ARBA" id="ARBA00008917"/>
    </source>
</evidence>
<comment type="subcellular location">
    <subcellularLocation>
        <location evidence="1">Endoplasmic reticulum membrane</location>
        <topology evidence="1">Multi-pass membrane protein</topology>
    </subcellularLocation>
</comment>
<evidence type="ECO:0000256" key="4">
    <source>
        <dbReference type="ARBA" id="ARBA00022824"/>
    </source>
</evidence>
<feature type="compositionally biased region" description="Low complexity" evidence="7">
    <location>
        <begin position="61"/>
        <end position="83"/>
    </location>
</feature>
<keyword evidence="9" id="KW-1185">Reference proteome</keyword>
<keyword evidence="5" id="KW-1133">Transmembrane helix</keyword>
<dbReference type="Proteomes" id="UP000777482">
    <property type="component" value="Unassembled WGS sequence"/>
</dbReference>
<evidence type="ECO:0000256" key="7">
    <source>
        <dbReference type="SAM" id="MobiDB-lite"/>
    </source>
</evidence>
<evidence type="ECO:0000256" key="3">
    <source>
        <dbReference type="ARBA" id="ARBA00022692"/>
    </source>
</evidence>
<feature type="region of interest" description="Disordered" evidence="7">
    <location>
        <begin position="269"/>
        <end position="310"/>
    </location>
</feature>
<evidence type="ECO:0000313" key="9">
    <source>
        <dbReference type="Proteomes" id="UP000777482"/>
    </source>
</evidence>
<sequence length="660" mass="69645">MATAAPSSSEPPAQKKPAGLWDSLSPSEQKKAITVFLCSLGVTLLITGRSGGKLLKRAKATETSSATAETVATTSAARLRSAARPPPPPPPPAPTASTSASASAIPPTAPTPPPRPQAPPISFLHPNALTPPSHSRPRRRLLPSFILPSSSPSPSILPPSSRRSAAPSSYFLPNPTIIARSTAFADELDKYDKLHEDGVPLPPPTEDDGFNPAWFAFKALAIATALSVGTFAAGIYGLMRYLGVDDVESLALALQHRLPSVFDAHRPSLPDWATPSSSPQAESSPLEQESSEVKDKEEEEEEMSYWASVKETLDREAEENRRERRTAWEERVRQRALALGGGAGGAGGQDRQVSAEGRRRLEIFALLPRRFALSVSVVISPFIRRVTASSDAMDELAKIPPFTRSVVGGILAVTLPVLLQLVSPYRIAFLPDRIANHFELWRLVTPFLYGGGGLNLGLNTPLETPFLFSPFMMAVTHLWAQTNSTRQVNLYGLITVSAPYFPFAMLGFDLLNGGPGAVLRSFTGMVAAHAYYYLSVIWPSSGGSPPPGLVRSLLAPPQLLINLLGNGPAVPSSFAAPSATSRRSGFFFGGGGGATGQRLGTRAPPATTVAAGSGGGGSASTAASAGRASGVRVGATAAGRAAEERQAQHRWGRGQRLGTD</sequence>
<dbReference type="AlphaFoldDB" id="A0A9P6W1L7"/>
<evidence type="ECO:0000256" key="5">
    <source>
        <dbReference type="ARBA" id="ARBA00022989"/>
    </source>
</evidence>
<dbReference type="Pfam" id="PF04511">
    <property type="entry name" value="DER1"/>
    <property type="match status" value="1"/>
</dbReference>
<feature type="compositionally biased region" description="Pro residues" evidence="7">
    <location>
        <begin position="84"/>
        <end position="94"/>
    </location>
</feature>
<feature type="compositionally biased region" description="Low complexity" evidence="7">
    <location>
        <begin position="619"/>
        <end position="640"/>
    </location>
</feature>
<dbReference type="EMBL" id="PUHQ01000029">
    <property type="protein sequence ID" value="KAG0662105.1"/>
    <property type="molecule type" value="Genomic_DNA"/>
</dbReference>
<dbReference type="GO" id="GO:0006950">
    <property type="term" value="P:response to stress"/>
    <property type="evidence" value="ECO:0007669"/>
    <property type="project" value="UniProtKB-ARBA"/>
</dbReference>
<dbReference type="PANTHER" id="PTHR11009">
    <property type="entry name" value="DER1-LIKE PROTEIN, DERLIN"/>
    <property type="match status" value="1"/>
</dbReference>
<keyword evidence="3" id="KW-0812">Transmembrane</keyword>
<gene>
    <name evidence="8" type="ORF">C6P46_003498</name>
</gene>
<feature type="region of interest" description="Disordered" evidence="7">
    <location>
        <begin position="595"/>
        <end position="660"/>
    </location>
</feature>
<feature type="compositionally biased region" description="Pro residues" evidence="7">
    <location>
        <begin position="107"/>
        <end position="119"/>
    </location>
</feature>
<evidence type="ECO:0000313" key="8">
    <source>
        <dbReference type="EMBL" id="KAG0662105.1"/>
    </source>
</evidence>
<feature type="compositionally biased region" description="Low complexity" evidence="7">
    <location>
        <begin position="95"/>
        <end position="106"/>
    </location>
</feature>
<feature type="compositionally biased region" description="Low complexity" evidence="7">
    <location>
        <begin position="1"/>
        <end position="12"/>
    </location>
</feature>
<accession>A0A9P6W1L7</accession>
<feature type="compositionally biased region" description="Polar residues" evidence="7">
    <location>
        <begin position="274"/>
        <end position="286"/>
    </location>
</feature>
<feature type="compositionally biased region" description="Low complexity" evidence="7">
    <location>
        <begin position="596"/>
        <end position="611"/>
    </location>
</feature>
<dbReference type="InterPro" id="IPR035952">
    <property type="entry name" value="Rhomboid-like_sf"/>
</dbReference>
<dbReference type="OrthoDB" id="1716531at2759"/>
<proteinExistence type="inferred from homology"/>
<comment type="similarity">
    <text evidence="2">Belongs to the derlin family.</text>
</comment>
<evidence type="ECO:0008006" key="10">
    <source>
        <dbReference type="Google" id="ProtNLM"/>
    </source>
</evidence>
<feature type="region of interest" description="Disordered" evidence="7">
    <location>
        <begin position="59"/>
        <end position="139"/>
    </location>
</feature>
<dbReference type="GO" id="GO:0005789">
    <property type="term" value="C:endoplasmic reticulum membrane"/>
    <property type="evidence" value="ECO:0007669"/>
    <property type="project" value="UniProtKB-SubCell"/>
</dbReference>
<dbReference type="InterPro" id="IPR007599">
    <property type="entry name" value="DER1"/>
</dbReference>
<organism evidence="8 9">
    <name type="scientific">Rhodotorula mucilaginosa</name>
    <name type="common">Yeast</name>
    <name type="synonym">Rhodotorula rubra</name>
    <dbReference type="NCBI Taxonomy" id="5537"/>
    <lineage>
        <taxon>Eukaryota</taxon>
        <taxon>Fungi</taxon>
        <taxon>Dikarya</taxon>
        <taxon>Basidiomycota</taxon>
        <taxon>Pucciniomycotina</taxon>
        <taxon>Microbotryomycetes</taxon>
        <taxon>Sporidiobolales</taxon>
        <taxon>Sporidiobolaceae</taxon>
        <taxon>Rhodotorula</taxon>
    </lineage>
</organism>
<evidence type="ECO:0000256" key="6">
    <source>
        <dbReference type="ARBA" id="ARBA00023136"/>
    </source>
</evidence>
<feature type="region of interest" description="Disordered" evidence="7">
    <location>
        <begin position="1"/>
        <end position="23"/>
    </location>
</feature>